<dbReference type="Proteomes" id="UP001548587">
    <property type="component" value="Unassembled WGS sequence"/>
</dbReference>
<feature type="transmembrane region" description="Helical" evidence="6">
    <location>
        <begin position="40"/>
        <end position="63"/>
    </location>
</feature>
<dbReference type="Pfam" id="PF01810">
    <property type="entry name" value="LysE"/>
    <property type="match status" value="1"/>
</dbReference>
<evidence type="ECO:0000256" key="6">
    <source>
        <dbReference type="SAM" id="Phobius"/>
    </source>
</evidence>
<evidence type="ECO:0000256" key="5">
    <source>
        <dbReference type="ARBA" id="ARBA00023136"/>
    </source>
</evidence>
<proteinExistence type="predicted"/>
<feature type="transmembrane region" description="Helical" evidence="6">
    <location>
        <begin position="6"/>
        <end position="28"/>
    </location>
</feature>
<dbReference type="InterPro" id="IPR001123">
    <property type="entry name" value="LeuE-type"/>
</dbReference>
<reference evidence="7 8" key="1">
    <citation type="submission" date="2024-06" db="EMBL/GenBank/DDBJ databases">
        <title>Burkholderia sola in Mexico.</title>
        <authorList>
            <person name="Estrada P."/>
        </authorList>
    </citation>
    <scope>NUCLEOTIDE SEQUENCE [LARGE SCALE GENOMIC DNA]</scope>
    <source>
        <strain evidence="7 8">CpTa8-5</strain>
    </source>
</reference>
<keyword evidence="3 6" id="KW-0812">Transmembrane</keyword>
<keyword evidence="4 6" id="KW-1133">Transmembrane helix</keyword>
<dbReference type="PANTHER" id="PTHR30086:SF20">
    <property type="entry name" value="ARGININE EXPORTER PROTEIN ARGO-RELATED"/>
    <property type="match status" value="1"/>
</dbReference>
<comment type="subcellular location">
    <subcellularLocation>
        <location evidence="1">Cell membrane</location>
        <topology evidence="1">Multi-pass membrane protein</topology>
    </subcellularLocation>
</comment>
<evidence type="ECO:0000313" key="7">
    <source>
        <dbReference type="EMBL" id="MET1477999.1"/>
    </source>
</evidence>
<protein>
    <submittedName>
        <fullName evidence="7">LysE family translocator</fullName>
    </submittedName>
</protein>
<comment type="caution">
    <text evidence="7">The sequence shown here is derived from an EMBL/GenBank/DDBJ whole genome shotgun (WGS) entry which is preliminary data.</text>
</comment>
<evidence type="ECO:0000256" key="2">
    <source>
        <dbReference type="ARBA" id="ARBA00022475"/>
    </source>
</evidence>
<feature type="transmembrane region" description="Helical" evidence="6">
    <location>
        <begin position="152"/>
        <end position="173"/>
    </location>
</feature>
<evidence type="ECO:0000256" key="3">
    <source>
        <dbReference type="ARBA" id="ARBA00022692"/>
    </source>
</evidence>
<dbReference type="PIRSF" id="PIRSF006324">
    <property type="entry name" value="LeuE"/>
    <property type="match status" value="1"/>
</dbReference>
<gene>
    <name evidence="7" type="ORF">ABXL37_27500</name>
</gene>
<dbReference type="PANTHER" id="PTHR30086">
    <property type="entry name" value="ARGININE EXPORTER PROTEIN ARGO"/>
    <property type="match status" value="1"/>
</dbReference>
<organism evidence="7 8">
    <name type="scientific">Burkholderia sola</name>
    <dbReference type="NCBI Taxonomy" id="2843302"/>
    <lineage>
        <taxon>Bacteria</taxon>
        <taxon>Pseudomonadati</taxon>
        <taxon>Pseudomonadota</taxon>
        <taxon>Betaproteobacteria</taxon>
        <taxon>Burkholderiales</taxon>
        <taxon>Burkholderiaceae</taxon>
        <taxon>Burkholderia</taxon>
        <taxon>Burkholderia cepacia complex</taxon>
    </lineage>
</organism>
<accession>A0ABV2CG12</accession>
<evidence type="ECO:0000256" key="4">
    <source>
        <dbReference type="ARBA" id="ARBA00022989"/>
    </source>
</evidence>
<feature type="transmembrane region" description="Helical" evidence="6">
    <location>
        <begin position="69"/>
        <end position="88"/>
    </location>
</feature>
<dbReference type="RefSeq" id="WP_209927838.1">
    <property type="nucleotide sequence ID" value="NZ_JBEWCH010000024.1"/>
</dbReference>
<feature type="transmembrane region" description="Helical" evidence="6">
    <location>
        <begin position="185"/>
        <end position="207"/>
    </location>
</feature>
<sequence length="212" mass="22319">MRETTLLIFAAVAFVGIATPGPTVLLALTNGSRYGVRRAAYGFAGAMLSDFVLIVAVALGLGALLMASAFWFSVVKWLGAAYLAYVGIRLLMSKGSLDVAAAQRGAGTASERNASIFAKSFLTAVTNPKGYLFFSAFLPQFLDPSAPLAPQYVALALTFALLDGVVMFGYALLGARAVRLLKRSGALWLERTCGAMLLALAGSLALYRRHAA</sequence>
<keyword evidence="8" id="KW-1185">Reference proteome</keyword>
<evidence type="ECO:0000256" key="1">
    <source>
        <dbReference type="ARBA" id="ARBA00004651"/>
    </source>
</evidence>
<evidence type="ECO:0000313" key="8">
    <source>
        <dbReference type="Proteomes" id="UP001548587"/>
    </source>
</evidence>
<keyword evidence="5 6" id="KW-0472">Membrane</keyword>
<name>A0ABV2CG12_9BURK</name>
<dbReference type="EMBL" id="JBEWCH010000024">
    <property type="protein sequence ID" value="MET1477999.1"/>
    <property type="molecule type" value="Genomic_DNA"/>
</dbReference>
<keyword evidence="2" id="KW-1003">Cell membrane</keyword>